<sequence length="296" mass="33213">MTSSTRSQMGVYLLGSTVTVLNRSELPSIHMALGLFLHNHPEKGETIRRSLTSTIKEIATSWYKARIPTRDVQNCQTKQEKLFEGWCLLKKNKESVALKAGFQVNVPLVVHWDGKLTDGLTSKEQVDRLSVIVSGKGVSQLLTVAKLTSDTGEAQASAVYSAIGDWCITENIRAIRFDTTSSSPGRLAGACVLLEQKIAFAPQVPIFTRYQQYWMFVDQSRFEKGMSSDAVSKSVQDIEDSTTEFAKGYFRESQPRDDYREFLELVIIFLDSVPERGIRFIAPGAIHHTRWLSKVI</sequence>
<gene>
    <name evidence="1" type="ORF">QYM36_007724</name>
</gene>
<dbReference type="EMBL" id="JAVRJZ010000001">
    <property type="protein sequence ID" value="KAK2726979.1"/>
    <property type="molecule type" value="Genomic_DNA"/>
</dbReference>
<accession>A0AA88IEP9</accession>
<evidence type="ECO:0000313" key="1">
    <source>
        <dbReference type="EMBL" id="KAK2726979.1"/>
    </source>
</evidence>
<protein>
    <submittedName>
        <fullName evidence="1">Uncharacterized protein</fullName>
    </submittedName>
</protein>
<organism evidence="1 2">
    <name type="scientific">Artemia franciscana</name>
    <name type="common">Brine shrimp</name>
    <name type="synonym">Artemia sanfranciscana</name>
    <dbReference type="NCBI Taxonomy" id="6661"/>
    <lineage>
        <taxon>Eukaryota</taxon>
        <taxon>Metazoa</taxon>
        <taxon>Ecdysozoa</taxon>
        <taxon>Arthropoda</taxon>
        <taxon>Crustacea</taxon>
        <taxon>Branchiopoda</taxon>
        <taxon>Anostraca</taxon>
        <taxon>Artemiidae</taxon>
        <taxon>Artemia</taxon>
    </lineage>
</organism>
<evidence type="ECO:0000313" key="2">
    <source>
        <dbReference type="Proteomes" id="UP001187531"/>
    </source>
</evidence>
<proteinExistence type="predicted"/>
<comment type="caution">
    <text evidence="1">The sequence shown here is derived from an EMBL/GenBank/DDBJ whole genome shotgun (WGS) entry which is preliminary data.</text>
</comment>
<dbReference type="Proteomes" id="UP001187531">
    <property type="component" value="Unassembled WGS sequence"/>
</dbReference>
<dbReference type="AlphaFoldDB" id="A0AA88IEP9"/>
<name>A0AA88IEP9_ARTSF</name>
<keyword evidence="2" id="KW-1185">Reference proteome</keyword>
<reference evidence="1" key="1">
    <citation type="submission" date="2023-07" db="EMBL/GenBank/DDBJ databases">
        <title>Chromosome-level genome assembly of Artemia franciscana.</title>
        <authorList>
            <person name="Jo E."/>
        </authorList>
    </citation>
    <scope>NUCLEOTIDE SEQUENCE</scope>
    <source>
        <tissue evidence="1">Whole body</tissue>
    </source>
</reference>